<keyword evidence="1 4" id="KW-0808">Transferase</keyword>
<dbReference type="EMBL" id="JBHSOH010000005">
    <property type="protein sequence ID" value="MFC5847321.1"/>
    <property type="molecule type" value="Genomic_DNA"/>
</dbReference>
<dbReference type="PANTHER" id="PTHR43877:SF2">
    <property type="entry name" value="AMINOALKYLPHOSPHONATE N-ACETYLTRANSFERASE-RELATED"/>
    <property type="match status" value="1"/>
</dbReference>
<dbReference type="PANTHER" id="PTHR43877">
    <property type="entry name" value="AMINOALKYLPHOSPHONATE N-ACETYLTRANSFERASE-RELATED-RELATED"/>
    <property type="match status" value="1"/>
</dbReference>
<comment type="caution">
    <text evidence="4">The sequence shown here is derived from an EMBL/GenBank/DDBJ whole genome shotgun (WGS) entry which is preliminary data.</text>
</comment>
<dbReference type="RefSeq" id="WP_380046367.1">
    <property type="nucleotide sequence ID" value="NZ_JBHSOH010000005.1"/>
</dbReference>
<dbReference type="Proteomes" id="UP001595979">
    <property type="component" value="Unassembled WGS sequence"/>
</dbReference>
<accession>A0ABW1DFC5</accession>
<reference evidence="5" key="1">
    <citation type="journal article" date="2019" name="Int. J. Syst. Evol. Microbiol.">
        <title>The Global Catalogue of Microorganisms (GCM) 10K type strain sequencing project: providing services to taxonomists for standard genome sequencing and annotation.</title>
        <authorList>
            <consortium name="The Broad Institute Genomics Platform"/>
            <consortium name="The Broad Institute Genome Sequencing Center for Infectious Disease"/>
            <person name="Wu L."/>
            <person name="Ma J."/>
        </authorList>
    </citation>
    <scope>NUCLEOTIDE SEQUENCE [LARGE SCALE GENOMIC DNA]</scope>
    <source>
        <strain evidence="5">CGMCC 1.15053</strain>
    </source>
</reference>
<protein>
    <submittedName>
        <fullName evidence="4">GNAT family N-acetyltransferase</fullName>
        <ecNumber evidence="4">2.3.-.-</ecNumber>
    </submittedName>
</protein>
<keyword evidence="2 4" id="KW-0012">Acyltransferase</keyword>
<dbReference type="CDD" id="cd04301">
    <property type="entry name" value="NAT_SF"/>
    <property type="match status" value="1"/>
</dbReference>
<evidence type="ECO:0000256" key="1">
    <source>
        <dbReference type="ARBA" id="ARBA00022679"/>
    </source>
</evidence>
<dbReference type="SUPFAM" id="SSF55729">
    <property type="entry name" value="Acyl-CoA N-acyltransferases (Nat)"/>
    <property type="match status" value="1"/>
</dbReference>
<proteinExistence type="predicted"/>
<evidence type="ECO:0000313" key="4">
    <source>
        <dbReference type="EMBL" id="MFC5847321.1"/>
    </source>
</evidence>
<organism evidence="4 5">
    <name type="scientific">Deinococcus petrolearius</name>
    <dbReference type="NCBI Taxonomy" id="1751295"/>
    <lineage>
        <taxon>Bacteria</taxon>
        <taxon>Thermotogati</taxon>
        <taxon>Deinococcota</taxon>
        <taxon>Deinococci</taxon>
        <taxon>Deinococcales</taxon>
        <taxon>Deinococcaceae</taxon>
        <taxon>Deinococcus</taxon>
    </lineage>
</organism>
<dbReference type="EC" id="2.3.-.-" evidence="4"/>
<feature type="domain" description="N-acetyltransferase" evidence="3">
    <location>
        <begin position="1"/>
        <end position="102"/>
    </location>
</feature>
<keyword evidence="5" id="KW-1185">Reference proteome</keyword>
<dbReference type="InterPro" id="IPR016181">
    <property type="entry name" value="Acyl_CoA_acyltransferase"/>
</dbReference>
<dbReference type="Gene3D" id="3.40.630.30">
    <property type="match status" value="1"/>
</dbReference>
<sequence>MATGLTGTGLATMGRGAAEVAVVLRLFVAPAARGQGLARALLHAAWAEARALGRRAVLDVHTASAAIGLYEAEGWARRATMDAPWRGPDGPSPRMHVYLAPA</sequence>
<dbReference type="InterPro" id="IPR000182">
    <property type="entry name" value="GNAT_dom"/>
</dbReference>
<evidence type="ECO:0000313" key="5">
    <source>
        <dbReference type="Proteomes" id="UP001595979"/>
    </source>
</evidence>
<name>A0ABW1DFC5_9DEIO</name>
<evidence type="ECO:0000256" key="2">
    <source>
        <dbReference type="ARBA" id="ARBA00023315"/>
    </source>
</evidence>
<dbReference type="InterPro" id="IPR050832">
    <property type="entry name" value="Bact_Acetyltransf"/>
</dbReference>
<evidence type="ECO:0000259" key="3">
    <source>
        <dbReference type="PROSITE" id="PS51186"/>
    </source>
</evidence>
<dbReference type="GO" id="GO:0016746">
    <property type="term" value="F:acyltransferase activity"/>
    <property type="evidence" value="ECO:0007669"/>
    <property type="project" value="UniProtKB-KW"/>
</dbReference>
<dbReference type="PROSITE" id="PS51186">
    <property type="entry name" value="GNAT"/>
    <property type="match status" value="1"/>
</dbReference>
<dbReference type="Pfam" id="PF13508">
    <property type="entry name" value="Acetyltransf_7"/>
    <property type="match status" value="1"/>
</dbReference>
<gene>
    <name evidence="4" type="ORF">ACFPQ6_03270</name>
</gene>